<feature type="binding site" evidence="11">
    <location>
        <position position="348"/>
    </location>
    <ligand>
        <name>ATP</name>
        <dbReference type="ChEBI" id="CHEBI:30616"/>
    </ligand>
</feature>
<feature type="binding site" evidence="11">
    <location>
        <position position="432"/>
    </location>
    <ligand>
        <name>ATP</name>
        <dbReference type="ChEBI" id="CHEBI:30616"/>
    </ligand>
</feature>
<feature type="binding site" evidence="11">
    <location>
        <position position="158"/>
    </location>
    <ligand>
        <name>ATP</name>
        <dbReference type="ChEBI" id="CHEBI:30616"/>
    </ligand>
</feature>
<dbReference type="SUPFAM" id="SSF52440">
    <property type="entry name" value="PreATP-grasp domain"/>
    <property type="match status" value="1"/>
</dbReference>
<comment type="subunit">
    <text evidence="3">Homodimer.</text>
</comment>
<feature type="domain" description="Glutathione synthase substrate-binding" evidence="13">
    <location>
        <begin position="237"/>
        <end position="280"/>
    </location>
</feature>
<evidence type="ECO:0000256" key="12">
    <source>
        <dbReference type="PIRSR" id="PIRSR001558-2"/>
    </source>
</evidence>
<feature type="binding site" evidence="11">
    <location>
        <begin position="337"/>
        <end position="346"/>
    </location>
    <ligand>
        <name>ATP</name>
        <dbReference type="ChEBI" id="CHEBI:30616"/>
    </ligand>
</feature>
<dbReference type="FunFam" id="1.10.1080.10:FF:000005">
    <property type="entry name" value="Glutathione synthetase"/>
    <property type="match status" value="1"/>
</dbReference>
<keyword evidence="8 10" id="KW-0067">ATP-binding</keyword>
<keyword evidence="9 10" id="KW-0460">Magnesium</keyword>
<feature type="binding site" evidence="12">
    <location>
        <position position="341"/>
    </location>
    <ligand>
        <name>Mg(2+)</name>
        <dbReference type="ChEBI" id="CHEBI:18420"/>
    </ligand>
</feature>
<feature type="binding site" evidence="11">
    <location>
        <position position="283"/>
    </location>
    <ligand>
        <name>ATP</name>
        <dbReference type="ChEBI" id="CHEBI:30616"/>
    </ligand>
</feature>
<dbReference type="InterPro" id="IPR014049">
    <property type="entry name" value="Glutathione_synthase_N_euk"/>
</dbReference>
<dbReference type="PIRSF" id="PIRSF001558">
    <property type="entry name" value="GSHase"/>
    <property type="match status" value="1"/>
</dbReference>
<dbReference type="InterPro" id="IPR014042">
    <property type="entry name" value="Glutathione_synthase_a-hlx"/>
</dbReference>
<dbReference type="InterPro" id="IPR016185">
    <property type="entry name" value="PreATP-grasp_dom_sf"/>
</dbReference>
<name>A0A811QA66_9POAL</name>
<dbReference type="FunFam" id="3.30.1490.80:FF:000010">
    <property type="entry name" value="Glutathione synthetase"/>
    <property type="match status" value="1"/>
</dbReference>
<dbReference type="FunFam" id="3.30.1490.50:FF:000001">
    <property type="entry name" value="Glutathione synthetase"/>
    <property type="match status" value="1"/>
</dbReference>
<dbReference type="InterPro" id="IPR037013">
    <property type="entry name" value="GSH-S_sub-bd_sf"/>
</dbReference>
<dbReference type="InterPro" id="IPR005615">
    <property type="entry name" value="Glutathione_synthase"/>
</dbReference>
<organism evidence="14 15">
    <name type="scientific">Miscanthus lutarioriparius</name>
    <dbReference type="NCBI Taxonomy" id="422564"/>
    <lineage>
        <taxon>Eukaryota</taxon>
        <taxon>Viridiplantae</taxon>
        <taxon>Streptophyta</taxon>
        <taxon>Embryophyta</taxon>
        <taxon>Tracheophyta</taxon>
        <taxon>Spermatophyta</taxon>
        <taxon>Magnoliopsida</taxon>
        <taxon>Liliopsida</taxon>
        <taxon>Poales</taxon>
        <taxon>Poaceae</taxon>
        <taxon>PACMAD clade</taxon>
        <taxon>Panicoideae</taxon>
        <taxon>Andropogonodae</taxon>
        <taxon>Andropogoneae</taxon>
        <taxon>Saccharinae</taxon>
        <taxon>Miscanthus</taxon>
    </lineage>
</organism>
<protein>
    <recommendedName>
        <fullName evidence="10">Glutathione synthetase</fullName>
        <shortName evidence="10">GSH-S</shortName>
        <ecNumber evidence="10">6.3.2.3</ecNumber>
    </recommendedName>
</protein>
<evidence type="ECO:0000256" key="6">
    <source>
        <dbReference type="ARBA" id="ARBA00022723"/>
    </source>
</evidence>
<dbReference type="Gene3D" id="3.30.1490.80">
    <property type="match status" value="2"/>
</dbReference>
<comment type="catalytic activity">
    <reaction evidence="10">
        <text>gamma-L-glutamyl-L-cysteine + glycine + ATP = glutathione + ADP + phosphate + H(+)</text>
        <dbReference type="Rhea" id="RHEA:13557"/>
        <dbReference type="ChEBI" id="CHEBI:15378"/>
        <dbReference type="ChEBI" id="CHEBI:30616"/>
        <dbReference type="ChEBI" id="CHEBI:43474"/>
        <dbReference type="ChEBI" id="CHEBI:57305"/>
        <dbReference type="ChEBI" id="CHEBI:57925"/>
        <dbReference type="ChEBI" id="CHEBI:58173"/>
        <dbReference type="ChEBI" id="CHEBI:456216"/>
        <dbReference type="EC" id="6.3.2.3"/>
    </reaction>
</comment>
<feature type="binding site" evidence="11">
    <location>
        <position position="142"/>
    </location>
    <ligand>
        <name>substrate</name>
    </ligand>
</feature>
<evidence type="ECO:0000256" key="1">
    <source>
        <dbReference type="ARBA" id="ARBA00004965"/>
    </source>
</evidence>
<evidence type="ECO:0000313" key="15">
    <source>
        <dbReference type="Proteomes" id="UP000604825"/>
    </source>
</evidence>
<dbReference type="Gene3D" id="3.30.1490.50">
    <property type="match status" value="1"/>
</dbReference>
<keyword evidence="5 10" id="KW-0317">Glutathione biosynthesis</keyword>
<feature type="binding site" evidence="11">
    <location>
        <begin position="373"/>
        <end position="376"/>
    </location>
    <ligand>
        <name>ATP</name>
        <dbReference type="ChEBI" id="CHEBI:30616"/>
    </ligand>
</feature>
<feature type="binding site" evidence="11">
    <location>
        <position position="399"/>
    </location>
    <ligand>
        <name>ATP</name>
        <dbReference type="ChEBI" id="CHEBI:30616"/>
    </ligand>
</feature>
<comment type="pathway">
    <text evidence="1 10">Sulfur metabolism; glutathione biosynthesis; glutathione from L-cysteine and L-glutamate: step 2/2.</text>
</comment>
<keyword evidence="4 10" id="KW-0436">Ligase</keyword>
<dbReference type="UniPathway" id="UPA00142">
    <property type="reaction ID" value="UER00210"/>
</dbReference>
<evidence type="ECO:0000256" key="5">
    <source>
        <dbReference type="ARBA" id="ARBA00022684"/>
    </source>
</evidence>
<evidence type="ECO:0000256" key="9">
    <source>
        <dbReference type="ARBA" id="ARBA00022842"/>
    </source>
</evidence>
<comment type="cofactor">
    <cofactor evidence="10 12">
        <name>Mg(2+)</name>
        <dbReference type="ChEBI" id="CHEBI:18420"/>
    </cofactor>
    <text evidence="10 12">Binds 1 Mg(2+) ion per subunit.</text>
</comment>
<evidence type="ECO:0000313" key="14">
    <source>
        <dbReference type="EMBL" id="CAD6252992.1"/>
    </source>
</evidence>
<dbReference type="Gene3D" id="3.30.470.20">
    <property type="entry name" value="ATP-grasp fold, B domain"/>
    <property type="match status" value="1"/>
</dbReference>
<accession>A0A811QA66</accession>
<evidence type="ECO:0000256" key="7">
    <source>
        <dbReference type="ARBA" id="ARBA00022741"/>
    </source>
</evidence>
<dbReference type="GO" id="GO:0005829">
    <property type="term" value="C:cytosol"/>
    <property type="evidence" value="ECO:0007669"/>
    <property type="project" value="TreeGrafter"/>
</dbReference>
<keyword evidence="7 10" id="KW-0547">Nucleotide-binding</keyword>
<dbReference type="Proteomes" id="UP000604825">
    <property type="component" value="Unassembled WGS sequence"/>
</dbReference>
<feature type="binding site" evidence="12">
    <location>
        <position position="158"/>
    </location>
    <ligand>
        <name>Mg(2+)</name>
        <dbReference type="ChEBI" id="CHEBI:18420"/>
    </ligand>
</feature>
<dbReference type="AlphaFoldDB" id="A0A811QA66"/>
<feature type="binding site" evidence="11">
    <location>
        <position position="197"/>
    </location>
    <ligand>
        <name>substrate</name>
    </ligand>
</feature>
<feature type="binding site" evidence="11">
    <location>
        <position position="426"/>
    </location>
    <ligand>
        <name>ATP</name>
        <dbReference type="ChEBI" id="CHEBI:30616"/>
    </ligand>
</feature>
<dbReference type="Pfam" id="PF03199">
    <property type="entry name" value="GSH_synthase"/>
    <property type="match status" value="1"/>
</dbReference>
<evidence type="ECO:0000256" key="11">
    <source>
        <dbReference type="PIRSR" id="PIRSR001558-1"/>
    </source>
</evidence>
<evidence type="ECO:0000256" key="2">
    <source>
        <dbReference type="ARBA" id="ARBA00010385"/>
    </source>
</evidence>
<dbReference type="EC" id="6.3.2.3" evidence="10"/>
<comment type="similarity">
    <text evidence="2 10">Belongs to the eukaryotic GSH synthase family.</text>
</comment>
<dbReference type="EMBL" id="CAJGYO010000009">
    <property type="protein sequence ID" value="CAD6252992.1"/>
    <property type="molecule type" value="Genomic_DNA"/>
</dbReference>
<dbReference type="SUPFAM" id="SSF56059">
    <property type="entry name" value="Glutathione synthetase ATP-binding domain-like"/>
    <property type="match status" value="1"/>
</dbReference>
<dbReference type="InterPro" id="IPR014709">
    <property type="entry name" value="Glutathione_synthase_C_euk"/>
</dbReference>
<keyword evidence="15" id="KW-1185">Reference proteome</keyword>
<proteinExistence type="inferred from homology"/>
<dbReference type="Pfam" id="PF03917">
    <property type="entry name" value="GSH_synth_ATP"/>
    <property type="match status" value="1"/>
</dbReference>
<gene>
    <name evidence="14" type="ORF">NCGR_LOCUS36638</name>
</gene>
<evidence type="ECO:0000256" key="3">
    <source>
        <dbReference type="ARBA" id="ARBA00011738"/>
    </source>
</evidence>
<dbReference type="Gene3D" id="1.10.1080.10">
    <property type="entry name" value="Glutathione Synthetase, Chain A, domain 3"/>
    <property type="match status" value="1"/>
</dbReference>
<keyword evidence="6 10" id="KW-0479">Metal-binding</keyword>
<evidence type="ECO:0000256" key="8">
    <source>
        <dbReference type="ARBA" id="ARBA00022840"/>
    </source>
</evidence>
<dbReference type="GO" id="GO:0000287">
    <property type="term" value="F:magnesium ion binding"/>
    <property type="evidence" value="ECO:0007669"/>
    <property type="project" value="UniProtKB-UniRule"/>
</dbReference>
<evidence type="ECO:0000259" key="13">
    <source>
        <dbReference type="Pfam" id="PF03199"/>
    </source>
</evidence>
<evidence type="ECO:0000256" key="10">
    <source>
        <dbReference type="PIRNR" id="PIRNR001558"/>
    </source>
</evidence>
<dbReference type="GO" id="GO:0043295">
    <property type="term" value="F:glutathione binding"/>
    <property type="evidence" value="ECO:0007669"/>
    <property type="project" value="UniProtKB-UniRule"/>
</dbReference>
<dbReference type="GO" id="GO:0004363">
    <property type="term" value="F:glutathione synthase activity"/>
    <property type="evidence" value="ECO:0007669"/>
    <property type="project" value="UniProtKB-UniRule"/>
</dbReference>
<dbReference type="GO" id="GO:0005524">
    <property type="term" value="F:ATP binding"/>
    <property type="evidence" value="ECO:0007669"/>
    <property type="project" value="UniProtKB-UniRule"/>
</dbReference>
<dbReference type="PANTHER" id="PTHR11130:SF0">
    <property type="entry name" value="GLUTATHIONE SYNTHETASE"/>
    <property type="match status" value="1"/>
</dbReference>
<sequence>MSDEASLGVAPTAAAEGAATPGQQQALLAEMVEDAAVWCAVNGLVVGDRANQRSGTVPGVGLVHAPFSLLPARFPASFWKQACELAPIFNELVDRVSLDGEFLQAALSRTKQVDEFTARLLEIHEKMMTINKKEDIRLGLHRSDYMLDSETNSLLQIELNTISSSFPGLGSLVSELHRTLLNQYGKVLGLDPKRIPQNWAATQFAEALGKAWAEYNNDSAVVLMVVQPEERNIDGRIVAVVYFRAGYAPTDYPSEAEWRARFLMEQSSAVKCPSISYHLVGTKKIQQELAKPNVLERFLDNKEDIAKLRKSFAGLWSLDNEEIVKSAIEKPDLFVLKPQREGGGNNIYGHDLRDTLIKLQKEQGESLAAYILMQRIFPKASLTALVRDGDWFEDLTISELGIYGAYLRNKDKVILNNQSGYLMRTKVSSSNEGGVAAGFAVLDSMLLTDE</sequence>
<dbReference type="PANTHER" id="PTHR11130">
    <property type="entry name" value="GLUTATHIONE SYNTHETASE"/>
    <property type="match status" value="1"/>
</dbReference>
<feature type="binding site" evidence="11">
    <location>
        <position position="424"/>
    </location>
    <ligand>
        <name>substrate</name>
    </ligand>
</feature>
<comment type="caution">
    <text evidence="14">The sequence shown here is derived from an EMBL/GenBank/DDBJ whole genome shotgun (WGS) entry which is preliminary data.</text>
</comment>
<dbReference type="OrthoDB" id="2020073at2759"/>
<dbReference type="InterPro" id="IPR004887">
    <property type="entry name" value="GSH_synth_subst-bd"/>
</dbReference>
<feature type="binding site" evidence="12">
    <location>
        <position position="160"/>
    </location>
    <ligand>
        <name>Mg(2+)</name>
        <dbReference type="ChEBI" id="CHEBI:18420"/>
    </ligand>
</feature>
<evidence type="ECO:0000256" key="4">
    <source>
        <dbReference type="ARBA" id="ARBA00022598"/>
    </source>
</evidence>
<reference evidence="14" key="1">
    <citation type="submission" date="2020-10" db="EMBL/GenBank/DDBJ databases">
        <authorList>
            <person name="Han B."/>
            <person name="Lu T."/>
            <person name="Zhao Q."/>
            <person name="Huang X."/>
            <person name="Zhao Y."/>
        </authorList>
    </citation>
    <scope>NUCLEOTIDE SEQUENCE</scope>
</reference>
<dbReference type="Gene3D" id="3.40.50.1760">
    <property type="entry name" value="Glutathione synthase, substrate-binding domain superfamily, eukaryotic"/>
    <property type="match status" value="2"/>
</dbReference>